<reference evidence="6" key="1">
    <citation type="submission" date="2017-01" db="EMBL/GenBank/DDBJ databases">
        <title>Novel pathways for hydrocarbon cycling and metabolic interdependencies in hydrothermal sediment communities.</title>
        <authorList>
            <person name="Dombrowski N."/>
            <person name="Seitz K."/>
            <person name="Teske A."/>
            <person name="Baker B."/>
        </authorList>
    </citation>
    <scope>NUCLEOTIDE SEQUENCE [LARGE SCALE GENOMIC DNA]</scope>
</reference>
<name>A0A1V4QHB5_UNCW3</name>
<dbReference type="PROSITE" id="PS00211">
    <property type="entry name" value="ABC_TRANSPORTER_1"/>
    <property type="match status" value="1"/>
</dbReference>
<feature type="domain" description="ABC transporter" evidence="4">
    <location>
        <begin position="5"/>
        <end position="243"/>
    </location>
</feature>
<dbReference type="InterPro" id="IPR003593">
    <property type="entry name" value="AAA+_ATPase"/>
</dbReference>
<gene>
    <name evidence="5" type="ORF">BXT86_01370</name>
</gene>
<evidence type="ECO:0000259" key="4">
    <source>
        <dbReference type="PROSITE" id="PS50893"/>
    </source>
</evidence>
<evidence type="ECO:0000256" key="3">
    <source>
        <dbReference type="ARBA" id="ARBA00022840"/>
    </source>
</evidence>
<dbReference type="PROSITE" id="PS50893">
    <property type="entry name" value="ABC_TRANSPORTER_2"/>
    <property type="match status" value="1"/>
</dbReference>
<dbReference type="GO" id="GO:0005524">
    <property type="term" value="F:ATP binding"/>
    <property type="evidence" value="ECO:0007669"/>
    <property type="project" value="UniProtKB-KW"/>
</dbReference>
<dbReference type="EMBL" id="MUKB01000017">
    <property type="protein sequence ID" value="OPX18397.1"/>
    <property type="molecule type" value="Genomic_DNA"/>
</dbReference>
<protein>
    <recommendedName>
        <fullName evidence="4">ABC transporter domain-containing protein</fullName>
    </recommendedName>
</protein>
<dbReference type="InterPro" id="IPR027417">
    <property type="entry name" value="P-loop_NTPase"/>
</dbReference>
<dbReference type="PANTHER" id="PTHR42711:SF18">
    <property type="entry name" value="ABC TRANSPORTER, ATP-BINDING PROTEIN"/>
    <property type="match status" value="1"/>
</dbReference>
<dbReference type="InterPro" id="IPR003439">
    <property type="entry name" value="ABC_transporter-like_ATP-bd"/>
</dbReference>
<keyword evidence="2" id="KW-0547">Nucleotide-binding</keyword>
<comment type="caution">
    <text evidence="5">The sequence shown here is derived from an EMBL/GenBank/DDBJ whole genome shotgun (WGS) entry which is preliminary data.</text>
</comment>
<dbReference type="SMART" id="SM00382">
    <property type="entry name" value="AAA"/>
    <property type="match status" value="1"/>
</dbReference>
<evidence type="ECO:0000256" key="1">
    <source>
        <dbReference type="ARBA" id="ARBA00022448"/>
    </source>
</evidence>
<evidence type="ECO:0000256" key="2">
    <source>
        <dbReference type="ARBA" id="ARBA00022741"/>
    </source>
</evidence>
<keyword evidence="3" id="KW-0067">ATP-binding</keyword>
<dbReference type="InterPro" id="IPR050763">
    <property type="entry name" value="ABC_transporter_ATP-binding"/>
</dbReference>
<dbReference type="Proteomes" id="UP000191663">
    <property type="component" value="Unassembled WGS sequence"/>
</dbReference>
<evidence type="ECO:0000313" key="5">
    <source>
        <dbReference type="EMBL" id="OPX18397.1"/>
    </source>
</evidence>
<dbReference type="Gene3D" id="3.40.50.300">
    <property type="entry name" value="P-loop containing nucleotide triphosphate hydrolases"/>
    <property type="match status" value="1"/>
</dbReference>
<dbReference type="GO" id="GO:0016887">
    <property type="term" value="F:ATP hydrolysis activity"/>
    <property type="evidence" value="ECO:0007669"/>
    <property type="project" value="InterPro"/>
</dbReference>
<evidence type="ECO:0000313" key="6">
    <source>
        <dbReference type="Proteomes" id="UP000191663"/>
    </source>
</evidence>
<dbReference type="PANTHER" id="PTHR42711">
    <property type="entry name" value="ABC TRANSPORTER ATP-BINDING PROTEIN"/>
    <property type="match status" value="1"/>
</dbReference>
<accession>A0A1V4QHB5</accession>
<dbReference type="SUPFAM" id="SSF52540">
    <property type="entry name" value="P-loop containing nucleoside triphosphate hydrolases"/>
    <property type="match status" value="1"/>
</dbReference>
<proteinExistence type="predicted"/>
<dbReference type="InterPro" id="IPR017871">
    <property type="entry name" value="ABC_transporter-like_CS"/>
</dbReference>
<dbReference type="Pfam" id="PF00005">
    <property type="entry name" value="ABC_tran"/>
    <property type="match status" value="1"/>
</dbReference>
<sequence length="326" mass="36704">MPADIVVDALYKFFKKGRPGEVRAVDGVSFQIEKGELFGLLGPNGAGKTTLIKCISTLLIPDAGSIRVAGFDVNKDPLKVRQQIGVLTGGERSLYWKLTPIENLRYFAALYGVPRNQVKERIDYLLSLMELKDKAHTRVEKLSSGMKQKLSIARVLVHNPPILLVDEPTIGLDPYFAQFVRNFIKHELNQRLGKTILLTTHYMDEADALCDRVAFMNQGRIDALDTPTRLKRSIIKKEILEIKCLGELQKEEFPALENLLSLNITRLDGFTYIRMGTDNPERLLSRVIDFIQHRVKVYSVQVTSPSLEDVFVYLTGASLRQGGDDA</sequence>
<dbReference type="AlphaFoldDB" id="A0A1V4QHB5"/>
<keyword evidence="1" id="KW-0813">Transport</keyword>
<organism evidence="5 6">
    <name type="scientific">candidate division WOR-3 bacterium 4484_100</name>
    <dbReference type="NCBI Taxonomy" id="1936077"/>
    <lineage>
        <taxon>Bacteria</taxon>
        <taxon>Bacteria division WOR-3</taxon>
    </lineage>
</organism>